<dbReference type="GO" id="GO:0003841">
    <property type="term" value="F:1-acylglycerol-3-phosphate O-acyltransferase activity"/>
    <property type="evidence" value="ECO:0007669"/>
    <property type="project" value="TreeGrafter"/>
</dbReference>
<keyword evidence="4" id="KW-1133">Transmembrane helix</keyword>
<dbReference type="Pfam" id="PF01553">
    <property type="entry name" value="Acyltransferase"/>
    <property type="match status" value="1"/>
</dbReference>
<dbReference type="PANTHER" id="PTHR10434">
    <property type="entry name" value="1-ACYL-SN-GLYCEROL-3-PHOSPHATE ACYLTRANSFERASE"/>
    <property type="match status" value="1"/>
</dbReference>
<evidence type="ECO:0000313" key="7">
    <source>
        <dbReference type="Proteomes" id="UP000184275"/>
    </source>
</evidence>
<evidence type="ECO:0000256" key="3">
    <source>
        <dbReference type="ARBA" id="ARBA00023315"/>
    </source>
</evidence>
<gene>
    <name evidence="6" type="ORF">SAMN05720469_103103</name>
</gene>
<name>A0A1M6R4C9_9BACT</name>
<comment type="pathway">
    <text evidence="1">Lipid metabolism.</text>
</comment>
<evidence type="ECO:0000313" key="6">
    <source>
        <dbReference type="EMBL" id="SHK27208.1"/>
    </source>
</evidence>
<dbReference type="SMART" id="SM00563">
    <property type="entry name" value="PlsC"/>
    <property type="match status" value="1"/>
</dbReference>
<reference evidence="7" key="1">
    <citation type="submission" date="2016-11" db="EMBL/GenBank/DDBJ databases">
        <authorList>
            <person name="Varghese N."/>
            <person name="Submissions S."/>
        </authorList>
    </citation>
    <scope>NUCLEOTIDE SEQUENCE [LARGE SCALE GENOMIC DNA]</scope>
    <source>
        <strain evidence="7">UWOS</strain>
    </source>
</reference>
<proteinExistence type="predicted"/>
<feature type="domain" description="Phospholipid/glycerol acyltransferase" evidence="5">
    <location>
        <begin position="76"/>
        <end position="189"/>
    </location>
</feature>
<feature type="transmembrane region" description="Helical" evidence="4">
    <location>
        <begin position="36"/>
        <end position="56"/>
    </location>
</feature>
<protein>
    <submittedName>
        <fullName evidence="6">1-acyl-sn-glycerol-3-phosphate acyltransferase</fullName>
    </submittedName>
</protein>
<dbReference type="PANTHER" id="PTHR10434:SF40">
    <property type="entry name" value="1-ACYL-SN-GLYCEROL-3-PHOSPHATE ACYLTRANSFERASE"/>
    <property type="match status" value="1"/>
</dbReference>
<sequence>MGGVSQDNQQEAFRKYFYIFGAMSSANKKFSFFERFMRLVVLVVIYTVRGFFFVWYRPKVRFTDKSVESTNLRSPSVIIANHTSMRDPIMMLAVFFHKRSIVVAKDQVEDPHFSWALKHTDCVIPCDRFNMDTEWALLARRELEKGNSVIIFPEGKCRYDGLLNEFKTGFAFLARSTGAPVVSVGIDGIYKWGHRTQIVIGDAEKIERVAGIPSSKHLAERGEYFRQKVWKLKQLALGKEAAILPATAETPQEILPGEGEK</sequence>
<evidence type="ECO:0000256" key="2">
    <source>
        <dbReference type="ARBA" id="ARBA00022679"/>
    </source>
</evidence>
<keyword evidence="4" id="KW-0472">Membrane</keyword>
<dbReference type="CDD" id="cd07989">
    <property type="entry name" value="LPLAT_AGPAT-like"/>
    <property type="match status" value="1"/>
</dbReference>
<dbReference type="SUPFAM" id="SSF69593">
    <property type="entry name" value="Glycerol-3-phosphate (1)-acyltransferase"/>
    <property type="match status" value="1"/>
</dbReference>
<keyword evidence="7" id="KW-1185">Reference proteome</keyword>
<keyword evidence="2 6" id="KW-0808">Transferase</keyword>
<keyword evidence="3 6" id="KW-0012">Acyltransferase</keyword>
<dbReference type="Proteomes" id="UP000184275">
    <property type="component" value="Unassembled WGS sequence"/>
</dbReference>
<dbReference type="InterPro" id="IPR002123">
    <property type="entry name" value="Plipid/glycerol_acylTrfase"/>
</dbReference>
<evidence type="ECO:0000256" key="1">
    <source>
        <dbReference type="ARBA" id="ARBA00005189"/>
    </source>
</evidence>
<evidence type="ECO:0000256" key="4">
    <source>
        <dbReference type="SAM" id="Phobius"/>
    </source>
</evidence>
<organism evidence="6 7">
    <name type="scientific">Fibrobacter intestinalis</name>
    <dbReference type="NCBI Taxonomy" id="28122"/>
    <lineage>
        <taxon>Bacteria</taxon>
        <taxon>Pseudomonadati</taxon>
        <taxon>Fibrobacterota</taxon>
        <taxon>Fibrobacteria</taxon>
        <taxon>Fibrobacterales</taxon>
        <taxon>Fibrobacteraceae</taxon>
        <taxon>Fibrobacter</taxon>
    </lineage>
</organism>
<accession>A0A1M6R4C9</accession>
<dbReference type="EMBL" id="FRAW01000003">
    <property type="protein sequence ID" value="SHK27208.1"/>
    <property type="molecule type" value="Genomic_DNA"/>
</dbReference>
<evidence type="ECO:0000259" key="5">
    <source>
        <dbReference type="SMART" id="SM00563"/>
    </source>
</evidence>
<keyword evidence="4" id="KW-0812">Transmembrane</keyword>
<dbReference type="AlphaFoldDB" id="A0A1M6R4C9"/>
<dbReference type="GO" id="GO:0006654">
    <property type="term" value="P:phosphatidic acid biosynthetic process"/>
    <property type="evidence" value="ECO:0007669"/>
    <property type="project" value="TreeGrafter"/>
</dbReference>